<evidence type="ECO:0000259" key="4">
    <source>
        <dbReference type="PROSITE" id="PS51746"/>
    </source>
</evidence>
<dbReference type="InterPro" id="IPR047057">
    <property type="entry name" value="MerR_fam"/>
</dbReference>
<dbReference type="Gene3D" id="1.10.1660.10">
    <property type="match status" value="1"/>
</dbReference>
<dbReference type="InterPro" id="IPR009061">
    <property type="entry name" value="DNA-bd_dom_put_sf"/>
</dbReference>
<dbReference type="CDD" id="cd00143">
    <property type="entry name" value="PP2Cc"/>
    <property type="match status" value="1"/>
</dbReference>
<feature type="compositionally biased region" description="Basic and acidic residues" evidence="2">
    <location>
        <begin position="124"/>
        <end position="138"/>
    </location>
</feature>
<dbReference type="SUPFAM" id="SSF46955">
    <property type="entry name" value="Putative DNA-binding domain"/>
    <property type="match status" value="1"/>
</dbReference>
<evidence type="ECO:0000313" key="6">
    <source>
        <dbReference type="Proteomes" id="UP001055868"/>
    </source>
</evidence>
<evidence type="ECO:0000259" key="3">
    <source>
        <dbReference type="PROSITE" id="PS50937"/>
    </source>
</evidence>
<dbReference type="InterPro" id="IPR001932">
    <property type="entry name" value="PPM-type_phosphatase-like_dom"/>
</dbReference>
<evidence type="ECO:0000313" key="5">
    <source>
        <dbReference type="EMBL" id="UQN29358.1"/>
    </source>
</evidence>
<dbReference type="Proteomes" id="UP001055868">
    <property type="component" value="Chromosome"/>
</dbReference>
<dbReference type="SMART" id="SM00331">
    <property type="entry name" value="PP2C_SIG"/>
    <property type="match status" value="1"/>
</dbReference>
<dbReference type="EMBL" id="CP097218">
    <property type="protein sequence ID" value="UQN29358.1"/>
    <property type="molecule type" value="Genomic_DNA"/>
</dbReference>
<name>A0ABY4N466_9MICO</name>
<dbReference type="RefSeq" id="WP_249478557.1">
    <property type="nucleotide sequence ID" value="NZ_CP097218.1"/>
</dbReference>
<accession>A0ABY4N466</accession>
<dbReference type="PROSITE" id="PS00552">
    <property type="entry name" value="HTH_MERR_1"/>
    <property type="match status" value="1"/>
</dbReference>
<dbReference type="SUPFAM" id="SSF81606">
    <property type="entry name" value="PP2C-like"/>
    <property type="match status" value="1"/>
</dbReference>
<dbReference type="SMART" id="SM00332">
    <property type="entry name" value="PP2Cc"/>
    <property type="match status" value="1"/>
</dbReference>
<reference evidence="5" key="1">
    <citation type="submission" date="2022-05" db="EMBL/GenBank/DDBJ databases">
        <title>Genomic analysis of Brachybacterium sp. CBA3104.</title>
        <authorList>
            <person name="Roh S.W."/>
            <person name="Kim Y.B."/>
            <person name="Kim Y."/>
        </authorList>
    </citation>
    <scope>NUCLEOTIDE SEQUENCE</scope>
    <source>
        <strain evidence="5">CBA3104</strain>
    </source>
</reference>
<sequence>MGTDGQDARRRIAAEDVLGIGELARRSGLSPKALRLYDASDLLPPRHVDPFTGYRRYGADQVGRALLIARLRGLGMGLERIRVICDLPEDAAGQELRSWWLQEQADARTRSAEVASLLTDLRTLPKEESPMTTDHTERSALTGHTADRTNASAAVRVAHVLEQGAVRATQQDAVHIQDLPGERLLLAIADGFGADDDLSGRLLDALGEGLRAALSGADPVDGAGSEATSDPDVLTALESAWAALPDLLPADGASGAALIAAVIDGERLVLAHLGDGRALLVREGHVEPLTRDHTQVASLVAAGRLTEEEAAADPGRAVLNRALAAGAPTAPDLIVRTLVAGDRLVLMSDGIHAVLSPEVLGEVLLAGAAPERTAQDLARRTLEAGAPDNLAAIVADLG</sequence>
<feature type="region of interest" description="Disordered" evidence="2">
    <location>
        <begin position="124"/>
        <end position="148"/>
    </location>
</feature>
<dbReference type="SMART" id="SM00422">
    <property type="entry name" value="HTH_MERR"/>
    <property type="match status" value="1"/>
</dbReference>
<organism evidence="5 6">
    <name type="scientific">Brachybacterium kimchii</name>
    <dbReference type="NCBI Taxonomy" id="2942909"/>
    <lineage>
        <taxon>Bacteria</taxon>
        <taxon>Bacillati</taxon>
        <taxon>Actinomycetota</taxon>
        <taxon>Actinomycetes</taxon>
        <taxon>Micrococcales</taxon>
        <taxon>Dermabacteraceae</taxon>
        <taxon>Brachybacterium</taxon>
    </lineage>
</organism>
<dbReference type="InterPro" id="IPR000551">
    <property type="entry name" value="MerR-type_HTH_dom"/>
</dbReference>
<dbReference type="Pfam" id="PF13672">
    <property type="entry name" value="PP2C_2"/>
    <property type="match status" value="1"/>
</dbReference>
<proteinExistence type="predicted"/>
<feature type="domain" description="PPM-type phosphatase" evidence="4">
    <location>
        <begin position="154"/>
        <end position="397"/>
    </location>
</feature>
<dbReference type="PROSITE" id="PS51746">
    <property type="entry name" value="PPM_2"/>
    <property type="match status" value="1"/>
</dbReference>
<dbReference type="InterPro" id="IPR036457">
    <property type="entry name" value="PPM-type-like_dom_sf"/>
</dbReference>
<feature type="domain" description="HTH merR-type" evidence="3">
    <location>
        <begin position="17"/>
        <end position="87"/>
    </location>
</feature>
<protein>
    <submittedName>
        <fullName evidence="5">Protein phosphatase 2C domain-containing protein</fullName>
    </submittedName>
</protein>
<dbReference type="Gene3D" id="3.60.40.10">
    <property type="entry name" value="PPM-type phosphatase domain"/>
    <property type="match status" value="1"/>
</dbReference>
<dbReference type="PANTHER" id="PTHR30204">
    <property type="entry name" value="REDOX-CYCLING DRUG-SENSING TRANSCRIPTIONAL ACTIVATOR SOXR"/>
    <property type="match status" value="1"/>
</dbReference>
<gene>
    <name evidence="5" type="ORF">M4486_17250</name>
</gene>
<dbReference type="PROSITE" id="PS50937">
    <property type="entry name" value="HTH_MERR_2"/>
    <property type="match status" value="1"/>
</dbReference>
<keyword evidence="6" id="KW-1185">Reference proteome</keyword>
<keyword evidence="1" id="KW-0238">DNA-binding</keyword>
<dbReference type="PANTHER" id="PTHR30204:SF97">
    <property type="entry name" value="MERR FAMILY REGULATORY PROTEIN"/>
    <property type="match status" value="1"/>
</dbReference>
<dbReference type="Pfam" id="PF13411">
    <property type="entry name" value="MerR_1"/>
    <property type="match status" value="1"/>
</dbReference>
<evidence type="ECO:0000256" key="2">
    <source>
        <dbReference type="SAM" id="MobiDB-lite"/>
    </source>
</evidence>
<evidence type="ECO:0000256" key="1">
    <source>
        <dbReference type="ARBA" id="ARBA00023125"/>
    </source>
</evidence>